<dbReference type="InterPro" id="IPR037120">
    <property type="entry name" value="Haem_peroxidase_sf_animal"/>
</dbReference>
<evidence type="ECO:0000256" key="4">
    <source>
        <dbReference type="ARBA" id="ARBA00022729"/>
    </source>
</evidence>
<dbReference type="InParanoid" id="A0A7M7KJR2"/>
<dbReference type="OMA" id="GECFSYM"/>
<evidence type="ECO:0008006" key="9">
    <source>
        <dbReference type="Google" id="ProtNLM"/>
    </source>
</evidence>
<keyword evidence="4 6" id="KW-0732">Signal</keyword>
<comment type="subcellular location">
    <subcellularLocation>
        <location evidence="1">Secreted</location>
    </subcellularLocation>
</comment>
<evidence type="ECO:0000313" key="8">
    <source>
        <dbReference type="Proteomes" id="UP000594260"/>
    </source>
</evidence>
<evidence type="ECO:0000256" key="3">
    <source>
        <dbReference type="ARBA" id="ARBA00022559"/>
    </source>
</evidence>
<sequence length="699" mass="79401">MERMRLMLVLLAVLGLLVVAISATVAQPDVTGDDPELEEFDYEMSDSDPEDRTELRDGWKVWVSPFHLTGFKLSTVTTTMDRHMTKMRQRDKDRATAGMDQETIARLEPLNCQDSGPYRTFDGSCNNLFYGCWGRAGETYGRLLPPDYADEMGKPRWGKKGHKLPNVRELSRVMQGNQVQSSQTSSATYTDMTTHFGQFLAHEVSSAAPYFDKEIRNGKVVRITPVCCHKVNKDSECHPIEIGHGDPFYEDGHCIELVRSRPYNASETACLKNNAVKSNIREQVNVVTSFIDGSVIYGSSTKKAESLVDDDGSMKMDRNSRYIRGGLMPRTDEEGSCSSYYPGCDGRCFKAGDIRASLTPMLGALQTIYLREHNRIASHFVQRNWTKWQVYNVSRKIVGAMIQVITFKEYLPLMLGQETMSRYNLTIPSPQYRYHHHLNPSIINTWATAACRVSHSNVADKMKREGKTLDRCPSLAYDINNMDDYCKPETDPVRSFLVGACEQRMQELNTVYTREVTRYLFSTPMKPGKDLRSIDYHRGRDHGIPSYNQWRQLCGLRPYGSFEAMKAACSNRYGDLINKLKHLYNNEIDDLDFGVGAILEPVFPGSTFGPTVTCLFGHQFNRLKFGDRFWFENPKVPTAFTKGQLSRIYRITLAGLICANTDILRIQRNVFLIPGSTNPVVSCSQLLAEQDLQLNSYNY</sequence>
<feature type="signal peptide" evidence="6">
    <location>
        <begin position="1"/>
        <end position="22"/>
    </location>
</feature>
<dbReference type="GO" id="GO:0005576">
    <property type="term" value="C:extracellular region"/>
    <property type="evidence" value="ECO:0007669"/>
    <property type="project" value="UniProtKB-SubCell"/>
</dbReference>
<dbReference type="KEGG" id="vde:111253159"/>
<organism evidence="7 8">
    <name type="scientific">Varroa destructor</name>
    <name type="common">Honeybee mite</name>
    <dbReference type="NCBI Taxonomy" id="109461"/>
    <lineage>
        <taxon>Eukaryota</taxon>
        <taxon>Metazoa</taxon>
        <taxon>Ecdysozoa</taxon>
        <taxon>Arthropoda</taxon>
        <taxon>Chelicerata</taxon>
        <taxon>Arachnida</taxon>
        <taxon>Acari</taxon>
        <taxon>Parasitiformes</taxon>
        <taxon>Mesostigmata</taxon>
        <taxon>Gamasina</taxon>
        <taxon>Dermanyssoidea</taxon>
        <taxon>Varroidae</taxon>
        <taxon>Varroa</taxon>
    </lineage>
</organism>
<keyword evidence="3" id="KW-0575">Peroxidase</keyword>
<dbReference type="FunFam" id="1.10.640.10:FF:000003">
    <property type="entry name" value="chorion peroxidase"/>
    <property type="match status" value="1"/>
</dbReference>
<dbReference type="Proteomes" id="UP000594260">
    <property type="component" value="Unplaced"/>
</dbReference>
<keyword evidence="5" id="KW-0479">Metal-binding</keyword>
<keyword evidence="5" id="KW-0408">Iron</keyword>
<dbReference type="Pfam" id="PF03098">
    <property type="entry name" value="An_peroxidase"/>
    <property type="match status" value="1"/>
</dbReference>
<dbReference type="AlphaFoldDB" id="A0A7M7KJR2"/>
<dbReference type="PROSITE" id="PS50292">
    <property type="entry name" value="PEROXIDASE_3"/>
    <property type="match status" value="1"/>
</dbReference>
<keyword evidence="8" id="KW-1185">Reference proteome</keyword>
<feature type="chain" id="PRO_5029737399" description="Peroxidase" evidence="6">
    <location>
        <begin position="23"/>
        <end position="699"/>
    </location>
</feature>
<dbReference type="SUPFAM" id="SSF48113">
    <property type="entry name" value="Heme-dependent peroxidases"/>
    <property type="match status" value="1"/>
</dbReference>
<dbReference type="PRINTS" id="PR00457">
    <property type="entry name" value="ANPEROXIDASE"/>
</dbReference>
<dbReference type="PANTHER" id="PTHR11475">
    <property type="entry name" value="OXIDASE/PEROXIDASE"/>
    <property type="match status" value="1"/>
</dbReference>
<evidence type="ECO:0000256" key="2">
    <source>
        <dbReference type="ARBA" id="ARBA00022525"/>
    </source>
</evidence>
<dbReference type="EnsemblMetazoa" id="XM_022812177">
    <property type="protein sequence ID" value="XP_022667912"/>
    <property type="gene ID" value="LOC111253159"/>
</dbReference>
<dbReference type="GO" id="GO:0020037">
    <property type="term" value="F:heme binding"/>
    <property type="evidence" value="ECO:0007669"/>
    <property type="project" value="InterPro"/>
</dbReference>
<dbReference type="Gene3D" id="1.10.640.10">
    <property type="entry name" value="Haem peroxidase domain superfamily, animal type"/>
    <property type="match status" value="1"/>
</dbReference>
<protein>
    <recommendedName>
        <fullName evidence="9">Peroxidase</fullName>
    </recommendedName>
</protein>
<evidence type="ECO:0000256" key="6">
    <source>
        <dbReference type="SAM" id="SignalP"/>
    </source>
</evidence>
<keyword evidence="5" id="KW-0349">Heme</keyword>
<dbReference type="GO" id="GO:0006979">
    <property type="term" value="P:response to oxidative stress"/>
    <property type="evidence" value="ECO:0007669"/>
    <property type="project" value="InterPro"/>
</dbReference>
<dbReference type="GO" id="GO:0046872">
    <property type="term" value="F:metal ion binding"/>
    <property type="evidence" value="ECO:0007669"/>
    <property type="project" value="UniProtKB-KW"/>
</dbReference>
<keyword evidence="2" id="KW-0964">Secreted</keyword>
<dbReference type="GeneID" id="111253159"/>
<dbReference type="InterPro" id="IPR010255">
    <property type="entry name" value="Haem_peroxidase_sf"/>
</dbReference>
<accession>A0A7M7KJR2</accession>
<feature type="binding site" description="axial binding residue" evidence="5">
    <location>
        <position position="455"/>
    </location>
    <ligand>
        <name>heme b</name>
        <dbReference type="ChEBI" id="CHEBI:60344"/>
    </ligand>
    <ligandPart>
        <name>Fe</name>
        <dbReference type="ChEBI" id="CHEBI:18248"/>
    </ligandPart>
</feature>
<dbReference type="InterPro" id="IPR019791">
    <property type="entry name" value="Haem_peroxidase_animal"/>
</dbReference>
<evidence type="ECO:0000256" key="1">
    <source>
        <dbReference type="ARBA" id="ARBA00004613"/>
    </source>
</evidence>
<keyword evidence="3" id="KW-0560">Oxidoreductase</keyword>
<evidence type="ECO:0000313" key="7">
    <source>
        <dbReference type="EnsemblMetazoa" id="XP_022667912"/>
    </source>
</evidence>
<dbReference type="PANTHER" id="PTHR11475:SF134">
    <property type="entry name" value="LD42267P"/>
    <property type="match status" value="1"/>
</dbReference>
<evidence type="ECO:0000256" key="5">
    <source>
        <dbReference type="PIRSR" id="PIRSR619791-2"/>
    </source>
</evidence>
<dbReference type="GO" id="GO:0004601">
    <property type="term" value="F:peroxidase activity"/>
    <property type="evidence" value="ECO:0007669"/>
    <property type="project" value="UniProtKB-KW"/>
</dbReference>
<dbReference type="OrthoDB" id="2204368at2759"/>
<dbReference type="RefSeq" id="XP_022667912.1">
    <property type="nucleotide sequence ID" value="XM_022812177.1"/>
</dbReference>
<reference evidence="7" key="1">
    <citation type="submission" date="2021-01" db="UniProtKB">
        <authorList>
            <consortium name="EnsemblMetazoa"/>
        </authorList>
    </citation>
    <scope>IDENTIFICATION</scope>
</reference>
<proteinExistence type="predicted"/>
<name>A0A7M7KJR2_VARDE</name>